<proteinExistence type="predicted"/>
<protein>
    <submittedName>
        <fullName evidence="1">Uncharacterized protein</fullName>
    </submittedName>
</protein>
<sequence length="93" mass="10305">MLTNGQLNSAEDIFQCQTSTWPAVSTWGQGNALFLPSGNEGESGIISSVPSFDVYMPRIGSPRGRWCKLRAALWWDSIRRDVAAKKSWQGLCI</sequence>
<dbReference type="EMBL" id="GGEC01006590">
    <property type="protein sequence ID" value="MBW87073.1"/>
    <property type="molecule type" value="Transcribed_RNA"/>
</dbReference>
<organism evidence="1">
    <name type="scientific">Rhizophora mucronata</name>
    <name type="common">Asiatic mangrove</name>
    <dbReference type="NCBI Taxonomy" id="61149"/>
    <lineage>
        <taxon>Eukaryota</taxon>
        <taxon>Viridiplantae</taxon>
        <taxon>Streptophyta</taxon>
        <taxon>Embryophyta</taxon>
        <taxon>Tracheophyta</taxon>
        <taxon>Spermatophyta</taxon>
        <taxon>Magnoliopsida</taxon>
        <taxon>eudicotyledons</taxon>
        <taxon>Gunneridae</taxon>
        <taxon>Pentapetalae</taxon>
        <taxon>rosids</taxon>
        <taxon>fabids</taxon>
        <taxon>Malpighiales</taxon>
        <taxon>Rhizophoraceae</taxon>
        <taxon>Rhizophora</taxon>
    </lineage>
</organism>
<dbReference type="AlphaFoldDB" id="A0A2P2J0T9"/>
<accession>A0A2P2J0T9</accession>
<name>A0A2P2J0T9_RHIMU</name>
<reference evidence="1" key="1">
    <citation type="submission" date="2018-02" db="EMBL/GenBank/DDBJ databases">
        <title>Rhizophora mucronata_Transcriptome.</title>
        <authorList>
            <person name="Meera S.P."/>
            <person name="Sreeshan A."/>
            <person name="Augustine A."/>
        </authorList>
    </citation>
    <scope>NUCLEOTIDE SEQUENCE</scope>
    <source>
        <tissue evidence="1">Leaf</tissue>
    </source>
</reference>
<evidence type="ECO:0000313" key="1">
    <source>
        <dbReference type="EMBL" id="MBW87073.1"/>
    </source>
</evidence>